<dbReference type="InterPro" id="IPR003439">
    <property type="entry name" value="ABC_transporter-like_ATP-bd"/>
</dbReference>
<sequence length="300" mass="32794">MASNRAEAASTQIVSVEALSYSYGRFSALRNLTLHVGQGELYALLGTNGAGKTTALECLEGHRSPTSGRVAVLGRSPLDRRGVRPRVGIMLQETGFAADLTVVETLGLAGRLSGRDDDVRRIVQRVRLHAKSDVRVGQLSGGEKRRLEFGMAIWGRPDLVFLDEPTTGLDLSAREDLWDAVAELRRDGATVMLTTHYLEEAQLHADRIGFLHRGELRREGTVTELLAGLSSRIEFLAPRGVSLPLPVTSTVNGLSRIETTDVQRDMAILLRWADLGGHRLERLSTSTSTLDDVFRALTNS</sequence>
<evidence type="ECO:0000259" key="3">
    <source>
        <dbReference type="PROSITE" id="PS50893"/>
    </source>
</evidence>
<reference evidence="4 5" key="1">
    <citation type="submission" date="2024-09" db="EMBL/GenBank/DDBJ databases">
        <authorList>
            <person name="Sun Q."/>
            <person name="Mori K."/>
        </authorList>
    </citation>
    <scope>NUCLEOTIDE SEQUENCE [LARGE SCALE GENOMIC DNA]</scope>
    <source>
        <strain evidence="4 5">KCTC 23076</strain>
    </source>
</reference>
<dbReference type="CDD" id="cd03230">
    <property type="entry name" value="ABC_DR_subfamily_A"/>
    <property type="match status" value="1"/>
</dbReference>
<dbReference type="InterPro" id="IPR027417">
    <property type="entry name" value="P-loop_NTPase"/>
</dbReference>
<dbReference type="Proteomes" id="UP001589896">
    <property type="component" value="Unassembled WGS sequence"/>
</dbReference>
<dbReference type="InterPro" id="IPR017871">
    <property type="entry name" value="ABC_transporter-like_CS"/>
</dbReference>
<comment type="caution">
    <text evidence="4">The sequence shown here is derived from an EMBL/GenBank/DDBJ whole genome shotgun (WGS) entry which is preliminary data.</text>
</comment>
<dbReference type="SUPFAM" id="SSF52540">
    <property type="entry name" value="P-loop containing nucleoside triphosphate hydrolases"/>
    <property type="match status" value="1"/>
</dbReference>
<evidence type="ECO:0000256" key="2">
    <source>
        <dbReference type="ARBA" id="ARBA00022840"/>
    </source>
</evidence>
<feature type="domain" description="ABC transporter" evidence="3">
    <location>
        <begin position="14"/>
        <end position="238"/>
    </location>
</feature>
<dbReference type="PROSITE" id="PS50893">
    <property type="entry name" value="ABC_TRANSPORTER_2"/>
    <property type="match status" value="1"/>
</dbReference>
<dbReference type="GO" id="GO:0005524">
    <property type="term" value="F:ATP binding"/>
    <property type="evidence" value="ECO:0007669"/>
    <property type="project" value="UniProtKB-KW"/>
</dbReference>
<keyword evidence="2 4" id="KW-0067">ATP-binding</keyword>
<protein>
    <submittedName>
        <fullName evidence="4">ABC transporter ATP-binding protein</fullName>
    </submittedName>
</protein>
<dbReference type="PANTHER" id="PTHR43038:SF3">
    <property type="entry name" value="ABC TRANSPORTER G FAMILY MEMBER 20 ISOFORM X1"/>
    <property type="match status" value="1"/>
</dbReference>
<gene>
    <name evidence="4" type="ORF">ACFFGH_26040</name>
</gene>
<dbReference type="InterPro" id="IPR003593">
    <property type="entry name" value="AAA+_ATPase"/>
</dbReference>
<evidence type="ECO:0000256" key="1">
    <source>
        <dbReference type="ARBA" id="ARBA00022741"/>
    </source>
</evidence>
<dbReference type="EMBL" id="JBHLTG010000007">
    <property type="protein sequence ID" value="MFC0681307.1"/>
    <property type="molecule type" value="Genomic_DNA"/>
</dbReference>
<dbReference type="Gene3D" id="3.40.50.300">
    <property type="entry name" value="P-loop containing nucleotide triphosphate hydrolases"/>
    <property type="match status" value="1"/>
</dbReference>
<evidence type="ECO:0000313" key="4">
    <source>
        <dbReference type="EMBL" id="MFC0681307.1"/>
    </source>
</evidence>
<name>A0ABV6RWF9_9GAMM</name>
<dbReference type="SMART" id="SM00382">
    <property type="entry name" value="AAA"/>
    <property type="match status" value="1"/>
</dbReference>
<organism evidence="4 5">
    <name type="scientific">Lysobacter korlensis</name>
    <dbReference type="NCBI Taxonomy" id="553636"/>
    <lineage>
        <taxon>Bacteria</taxon>
        <taxon>Pseudomonadati</taxon>
        <taxon>Pseudomonadota</taxon>
        <taxon>Gammaproteobacteria</taxon>
        <taxon>Lysobacterales</taxon>
        <taxon>Lysobacteraceae</taxon>
        <taxon>Lysobacter</taxon>
    </lineage>
</organism>
<keyword evidence="5" id="KW-1185">Reference proteome</keyword>
<keyword evidence="1" id="KW-0547">Nucleotide-binding</keyword>
<dbReference type="Pfam" id="PF00005">
    <property type="entry name" value="ABC_tran"/>
    <property type="match status" value="1"/>
</dbReference>
<dbReference type="PROSITE" id="PS00211">
    <property type="entry name" value="ABC_TRANSPORTER_1"/>
    <property type="match status" value="1"/>
</dbReference>
<dbReference type="RefSeq" id="WP_386673801.1">
    <property type="nucleotide sequence ID" value="NZ_JBHLTG010000007.1"/>
</dbReference>
<proteinExistence type="predicted"/>
<dbReference type="PANTHER" id="PTHR43038">
    <property type="entry name" value="ATP-BINDING CASSETTE, SUB-FAMILY H, MEMBER 1"/>
    <property type="match status" value="1"/>
</dbReference>
<evidence type="ECO:0000313" key="5">
    <source>
        <dbReference type="Proteomes" id="UP001589896"/>
    </source>
</evidence>
<accession>A0ABV6RWF9</accession>